<protein>
    <submittedName>
        <fullName evidence="1">Adaptor-related protein complex AP-1, mu subunit 1</fullName>
    </submittedName>
</protein>
<keyword evidence="4 5" id="KW-1267">Proteomics identification</keyword>
<reference evidence="1 3" key="1">
    <citation type="journal article" date="2009" name="PLoS Biol.">
        <title>Lineage-specific biology revealed by a finished genome assembly of the mouse.</title>
        <authorList>
            <consortium name="Mouse Genome Sequencing Consortium"/>
            <person name="Church D.M."/>
            <person name="Goodstadt L."/>
            <person name="Hillier L.W."/>
            <person name="Zody M.C."/>
            <person name="Goldstein S."/>
            <person name="She X."/>
            <person name="Bult C.J."/>
            <person name="Agarwala R."/>
            <person name="Cherry J.L."/>
            <person name="DiCuccio M."/>
            <person name="Hlavina W."/>
            <person name="Kapustin Y."/>
            <person name="Meric P."/>
            <person name="Maglott D."/>
            <person name="Birtle Z."/>
            <person name="Marques A.C."/>
            <person name="Graves T."/>
            <person name="Zhou S."/>
            <person name="Teague B."/>
            <person name="Potamousis K."/>
            <person name="Churas C."/>
            <person name="Place M."/>
            <person name="Herschleb J."/>
            <person name="Runnheim R."/>
            <person name="Forrest D."/>
            <person name="Amos-Landgraf J."/>
            <person name="Schwartz D.C."/>
            <person name="Cheng Z."/>
            <person name="Lindblad-Toh K."/>
            <person name="Eichler E.E."/>
            <person name="Ponting C.P."/>
        </authorList>
    </citation>
    <scope>NUCLEOTIDE SEQUENCE [LARGE SCALE GENOMIC DNA]</scope>
    <source>
        <strain evidence="1 3">C57BL/6J</strain>
    </source>
</reference>
<evidence type="ECO:0000313" key="2">
    <source>
        <dbReference type="MGI" id="MGI:102776"/>
    </source>
</evidence>
<dbReference type="MGI" id="MGI:102776">
    <property type="gene designation" value="Ap1m1"/>
</dbReference>
<keyword evidence="3" id="KW-1185">Reference proteome</keyword>
<reference evidence="1" key="4">
    <citation type="submission" date="2025-09" db="UniProtKB">
        <authorList>
            <consortium name="Ensembl"/>
        </authorList>
    </citation>
    <scope>IDENTIFICATION</scope>
    <source>
        <strain evidence="1">C57BL/6J</strain>
    </source>
</reference>
<organism evidence="1 3">
    <name type="scientific">Mus musculus</name>
    <name type="common">Mouse</name>
    <dbReference type="NCBI Taxonomy" id="10090"/>
    <lineage>
        <taxon>Eukaryota</taxon>
        <taxon>Metazoa</taxon>
        <taxon>Chordata</taxon>
        <taxon>Craniata</taxon>
        <taxon>Vertebrata</taxon>
        <taxon>Euteleostomi</taxon>
        <taxon>Mammalia</taxon>
        <taxon>Eutheria</taxon>
        <taxon>Euarchontoglires</taxon>
        <taxon>Glires</taxon>
        <taxon>Rodentia</taxon>
        <taxon>Myomorpha</taxon>
        <taxon>Muroidea</taxon>
        <taxon>Muridae</taxon>
        <taxon>Murinae</taxon>
        <taxon>Mus</taxon>
        <taxon>Mus</taxon>
    </lineage>
</organism>
<reference evidence="1 3" key="2">
    <citation type="journal article" date="2011" name="PLoS Biol.">
        <title>Modernizing reference genome assemblies.</title>
        <authorList>
            <person name="Church D.M."/>
            <person name="Schneider V.A."/>
            <person name="Graves T."/>
            <person name="Auger K."/>
            <person name="Cunningham F."/>
            <person name="Bouk N."/>
            <person name="Chen H.C."/>
            <person name="Agarwala R."/>
            <person name="McLaren W.M."/>
            <person name="Ritchie G.R."/>
            <person name="Albracht D."/>
            <person name="Kremitzki M."/>
            <person name="Rock S."/>
            <person name="Kotkiewicz H."/>
            <person name="Kremitzki C."/>
            <person name="Wollam A."/>
            <person name="Trani L."/>
            <person name="Fulton L."/>
            <person name="Fulton R."/>
            <person name="Matthews L."/>
            <person name="Whitehead S."/>
            <person name="Chow W."/>
            <person name="Torrance J."/>
            <person name="Dunn M."/>
            <person name="Harden G."/>
            <person name="Threadgold G."/>
            <person name="Wood J."/>
            <person name="Collins J."/>
            <person name="Heath P."/>
            <person name="Griffiths G."/>
            <person name="Pelan S."/>
            <person name="Grafham D."/>
            <person name="Eichler E.E."/>
            <person name="Weinstock G."/>
            <person name="Mardis E.R."/>
            <person name="Wilson R.K."/>
            <person name="Howe K."/>
            <person name="Flicek P."/>
            <person name="Hubbard T."/>
        </authorList>
    </citation>
    <scope>NUCLEOTIDE SEQUENCE [LARGE SCALE GENOMIC DNA]</scope>
    <source>
        <strain evidence="1 3">C57BL/6J</strain>
    </source>
</reference>
<dbReference type="Bgee" id="ENSMUSG00000003033">
    <property type="expression patterns" value="Expressed in seminiferous tubule of testis and 267 other cell types or tissues"/>
</dbReference>
<accession>A0A1D5RLL9</accession>
<dbReference type="ProteomicsDB" id="373945"/>
<dbReference type="VEuPathDB" id="HostDB:ENSMUSG00000003033"/>
<dbReference type="AGR" id="MGI:102776"/>
<evidence type="ECO:0000313" key="3">
    <source>
        <dbReference type="Proteomes" id="UP000000589"/>
    </source>
</evidence>
<name>A0A1D5RLL9_MOUSE</name>
<sequence length="55" mass="5831">MSASAVYVLDLKGKELPWGCGHVRGGALHAHSDGEGGGGHAVTYLGPWWRSFHVD</sequence>
<dbReference type="Proteomes" id="UP000000589">
    <property type="component" value="Chromosome 8"/>
</dbReference>
<proteinExistence type="evidence at protein level"/>
<dbReference type="GeneTree" id="ENSGT00940000157924"/>
<dbReference type="Ensembl" id="ENSMUST00000212708.2">
    <property type="protein sequence ID" value="ENSMUSP00000148424.2"/>
    <property type="gene ID" value="ENSMUSG00000003033.16"/>
</dbReference>
<evidence type="ECO:0000313" key="1">
    <source>
        <dbReference type="Ensembl" id="ENSMUSP00000148424.2"/>
    </source>
</evidence>
<evidence type="ECO:0007829" key="4">
    <source>
        <dbReference type="PeptideAtlas" id="A0A1D5RLL9"/>
    </source>
</evidence>
<dbReference type="ExpressionAtlas" id="A0A1D5RLL9">
    <property type="expression patterns" value="baseline and differential"/>
</dbReference>
<evidence type="ECO:0007829" key="5">
    <source>
        <dbReference type="ProteomicsDB" id="A0A1D5RLL9"/>
    </source>
</evidence>
<dbReference type="jPOST" id="A0A1D5RLL9"/>
<reference evidence="1" key="3">
    <citation type="submission" date="2025-08" db="UniProtKB">
        <authorList>
            <consortium name="Ensembl"/>
        </authorList>
    </citation>
    <scope>IDENTIFICATION</scope>
    <source>
        <strain evidence="1">C57BL/6J</strain>
    </source>
</reference>
<dbReference type="Antibodypedia" id="27330">
    <property type="antibodies" value="171 antibodies from 26 providers"/>
</dbReference>
<gene>
    <name evidence="1 2" type="primary">Ap1m1</name>
</gene>
<dbReference type="AlphaFoldDB" id="A0A1D5RLL9"/>